<dbReference type="InterPro" id="IPR010115">
    <property type="entry name" value="FbiA/CofD"/>
</dbReference>
<dbReference type="NCBIfam" id="TIGR01819">
    <property type="entry name" value="F420_cofD"/>
    <property type="match status" value="1"/>
</dbReference>
<evidence type="ECO:0000256" key="1">
    <source>
        <dbReference type="ARBA" id="ARBA00022679"/>
    </source>
</evidence>
<keyword evidence="2" id="KW-0460">Magnesium</keyword>
<evidence type="ECO:0000313" key="3">
    <source>
        <dbReference type="EMBL" id="WAB81668.1"/>
    </source>
</evidence>
<dbReference type="HAMAP" id="MF_01257">
    <property type="entry name" value="CofD"/>
    <property type="match status" value="1"/>
</dbReference>
<gene>
    <name evidence="3" type="primary">cofD</name>
    <name evidence="3" type="ORF">OVN18_01210</name>
</gene>
<dbReference type="Gene3D" id="1.10.8.240">
    <property type="entry name" value="CofD-like domain"/>
    <property type="match status" value="1"/>
</dbReference>
<dbReference type="KEGG" id="mdb:OVN18_01210"/>
<dbReference type="InterPro" id="IPR038136">
    <property type="entry name" value="CofD-like_dom_sf"/>
</dbReference>
<dbReference type="SUPFAM" id="SSF142338">
    <property type="entry name" value="CofD-like"/>
    <property type="match status" value="1"/>
</dbReference>
<dbReference type="GO" id="GO:0043743">
    <property type="term" value="F:LPPG:FO 2-phospho-L-lactate transferase activity"/>
    <property type="evidence" value="ECO:0007669"/>
    <property type="project" value="UniProtKB-EC"/>
</dbReference>
<proteinExistence type="inferred from homology"/>
<dbReference type="RefSeq" id="WP_267781447.1">
    <property type="nucleotide sequence ID" value="NZ_CP113089.1"/>
</dbReference>
<keyword evidence="1 3" id="KW-0808">Transferase</keyword>
<keyword evidence="4" id="KW-1185">Reference proteome</keyword>
<dbReference type="EC" id="2.7.8.28" evidence="3"/>
<evidence type="ECO:0000256" key="2">
    <source>
        <dbReference type="ARBA" id="ARBA00022842"/>
    </source>
</evidence>
<name>A0A9E8S8V1_9MICO</name>
<sequence>MRIVVLAGGVGGARFVRGVREAVRRAAPGAPLAGAAIDVIVNTGDDWWLAGLRITPDLDSMLYTLSGQNDEVRGWGRVGESERVSAELQAYGVTPPWFTLGDLDLGTHIARTAWLRAGETPSEVVRRLQQRWELGVTLHPATDDEVDTHVVIAGDSGAASPARELHFQEWWTRYRASLPAARFVQHGIESAAPSPGALDALLDADLVLVAPSNPVVSIGTVLAVPGMLDAIAAERAPIVGVSPIIAGAAVRGMADACLNAIGVATDAGAVARHYGLRRDGGLLDGWLVAEEDAALVAPLDDEGFAVRAVPLWMNDLDTAAALAEQAVALGLELRDED</sequence>
<dbReference type="EMBL" id="CP113089">
    <property type="protein sequence ID" value="WAB81668.1"/>
    <property type="molecule type" value="Genomic_DNA"/>
</dbReference>
<protein>
    <submittedName>
        <fullName evidence="3">2-phospho-L-lactate transferase</fullName>
        <ecNumber evidence="3">2.7.8.28</ecNumber>
    </submittedName>
</protein>
<accession>A0A9E8S8V1</accession>
<reference evidence="3" key="1">
    <citation type="submission" date="2022-11" db="EMBL/GenBank/DDBJ databases">
        <title>Description of Microcella daejonensis nov. sp, isolated from riverside soil.</title>
        <authorList>
            <person name="Molina K.M."/>
            <person name="Kim S.B."/>
        </authorList>
    </citation>
    <scope>NUCLEOTIDE SEQUENCE</scope>
    <source>
        <strain evidence="3">MMS21-STM12</strain>
    </source>
</reference>
<dbReference type="GO" id="GO:0000287">
    <property type="term" value="F:magnesium ion binding"/>
    <property type="evidence" value="ECO:0007669"/>
    <property type="project" value="InterPro"/>
</dbReference>
<dbReference type="AlphaFoldDB" id="A0A9E8S8V1"/>
<dbReference type="PANTHER" id="PTHR43007:SF1">
    <property type="entry name" value="2-PHOSPHO-L-LACTATE TRANSFERASE"/>
    <property type="match status" value="1"/>
</dbReference>
<dbReference type="InterPro" id="IPR002882">
    <property type="entry name" value="CofD"/>
</dbReference>
<organism evidence="3 4">
    <name type="scientific">Microcella daejeonensis</name>
    <dbReference type="NCBI Taxonomy" id="2994971"/>
    <lineage>
        <taxon>Bacteria</taxon>
        <taxon>Bacillati</taxon>
        <taxon>Actinomycetota</taxon>
        <taxon>Actinomycetes</taxon>
        <taxon>Micrococcales</taxon>
        <taxon>Microbacteriaceae</taxon>
        <taxon>Microcella</taxon>
    </lineage>
</organism>
<evidence type="ECO:0000313" key="4">
    <source>
        <dbReference type="Proteomes" id="UP001164706"/>
    </source>
</evidence>
<dbReference type="Gene3D" id="3.40.50.10680">
    <property type="entry name" value="CofD-like domains"/>
    <property type="match status" value="1"/>
</dbReference>
<dbReference type="Proteomes" id="UP001164706">
    <property type="component" value="Chromosome"/>
</dbReference>
<dbReference type="PANTHER" id="PTHR43007">
    <property type="entry name" value="2-PHOSPHO-L-LACTATE TRANSFERASE"/>
    <property type="match status" value="1"/>
</dbReference>
<dbReference type="Pfam" id="PF01933">
    <property type="entry name" value="CofD"/>
    <property type="match status" value="1"/>
</dbReference>